<feature type="domain" description="Ferrous iron transporter FeoA-like" evidence="2">
    <location>
        <begin position="11"/>
        <end position="81"/>
    </location>
</feature>
<dbReference type="AlphaFoldDB" id="A0A1U7HLN4"/>
<dbReference type="InterPro" id="IPR038157">
    <property type="entry name" value="FeoA_core_dom"/>
</dbReference>
<dbReference type="SMART" id="SM00899">
    <property type="entry name" value="FeoA"/>
    <property type="match status" value="1"/>
</dbReference>
<organism evidence="3 4">
    <name type="scientific">Hydrococcus rivularis NIES-593</name>
    <dbReference type="NCBI Taxonomy" id="1921803"/>
    <lineage>
        <taxon>Bacteria</taxon>
        <taxon>Bacillati</taxon>
        <taxon>Cyanobacteriota</taxon>
        <taxon>Cyanophyceae</taxon>
        <taxon>Pleurocapsales</taxon>
        <taxon>Hydrococcaceae</taxon>
        <taxon>Hydrococcus</taxon>
    </lineage>
</organism>
<dbReference type="GO" id="GO:0046914">
    <property type="term" value="F:transition metal ion binding"/>
    <property type="evidence" value="ECO:0007669"/>
    <property type="project" value="InterPro"/>
</dbReference>
<gene>
    <name evidence="3" type="ORF">NIES593_07225</name>
</gene>
<protein>
    <recommendedName>
        <fullName evidence="2">Ferrous iron transporter FeoA-like domain-containing protein</fullName>
    </recommendedName>
</protein>
<evidence type="ECO:0000313" key="4">
    <source>
        <dbReference type="Proteomes" id="UP000186868"/>
    </source>
</evidence>
<reference evidence="3 4" key="1">
    <citation type="submission" date="2016-11" db="EMBL/GenBank/DDBJ databases">
        <title>Draft Genome Sequences of Nine Cyanobacterial Strains from Diverse Habitats.</title>
        <authorList>
            <person name="Zhu T."/>
            <person name="Hou S."/>
            <person name="Lu X."/>
            <person name="Hess W.R."/>
        </authorList>
    </citation>
    <scope>NUCLEOTIDE SEQUENCE [LARGE SCALE GENOMIC DNA]</scope>
    <source>
        <strain evidence="3 4">NIES-593</strain>
    </source>
</reference>
<comment type="caution">
    <text evidence="3">The sequence shown here is derived from an EMBL/GenBank/DDBJ whole genome shotgun (WGS) entry which is preliminary data.</text>
</comment>
<dbReference type="InterPro" id="IPR007167">
    <property type="entry name" value="Fe-transptr_FeoA-like"/>
</dbReference>
<keyword evidence="4" id="KW-1185">Reference proteome</keyword>
<keyword evidence="1" id="KW-0408">Iron</keyword>
<dbReference type="Gene3D" id="2.30.30.90">
    <property type="match status" value="1"/>
</dbReference>
<dbReference type="Pfam" id="PF04023">
    <property type="entry name" value="FeoA"/>
    <property type="match status" value="1"/>
</dbReference>
<evidence type="ECO:0000313" key="3">
    <source>
        <dbReference type="EMBL" id="OKH24461.1"/>
    </source>
</evidence>
<dbReference type="STRING" id="1921803.NIES593_07225"/>
<dbReference type="SUPFAM" id="SSF50037">
    <property type="entry name" value="C-terminal domain of transcriptional repressors"/>
    <property type="match status" value="1"/>
</dbReference>
<evidence type="ECO:0000256" key="1">
    <source>
        <dbReference type="ARBA" id="ARBA00023004"/>
    </source>
</evidence>
<accession>A0A1U7HLN4</accession>
<dbReference type="RefSeq" id="WP_073598943.1">
    <property type="nucleotide sequence ID" value="NZ_MRCB01000006.1"/>
</dbReference>
<dbReference type="EMBL" id="MRCB01000006">
    <property type="protein sequence ID" value="OKH24461.1"/>
    <property type="molecule type" value="Genomic_DNA"/>
</dbReference>
<name>A0A1U7HLN4_9CYAN</name>
<sequence length="82" mass="9349">MFTQGFSVCFSSLALLKNKEKGVVSCLRNKDREIIRKIQAMGITPGQQVFVEKVFPDFIIKIGKNKIKLDSEIVRSIYVRVT</sequence>
<dbReference type="Proteomes" id="UP000186868">
    <property type="component" value="Unassembled WGS sequence"/>
</dbReference>
<evidence type="ECO:0000259" key="2">
    <source>
        <dbReference type="SMART" id="SM00899"/>
    </source>
</evidence>
<proteinExistence type="predicted"/>
<dbReference type="OrthoDB" id="532181at2"/>
<dbReference type="InterPro" id="IPR008988">
    <property type="entry name" value="Transcriptional_repressor_C"/>
</dbReference>